<keyword evidence="6" id="KW-0812">Transmembrane</keyword>
<evidence type="ECO:0000256" key="1">
    <source>
        <dbReference type="ARBA" id="ARBA00005791"/>
    </source>
</evidence>
<keyword evidence="3" id="KW-0560">Oxidoreductase</keyword>
<dbReference type="SUPFAM" id="SSF52833">
    <property type="entry name" value="Thioredoxin-like"/>
    <property type="match status" value="1"/>
</dbReference>
<name>A0A1F4Y4E7_9BACT</name>
<reference evidence="8 9" key="1">
    <citation type="journal article" date="2016" name="Nat. Commun.">
        <title>Thousands of microbial genomes shed light on interconnected biogeochemical processes in an aquifer system.</title>
        <authorList>
            <person name="Anantharaman K."/>
            <person name="Brown C.T."/>
            <person name="Hug L.A."/>
            <person name="Sharon I."/>
            <person name="Castelle C.J."/>
            <person name="Probst A.J."/>
            <person name="Thomas B.C."/>
            <person name="Singh A."/>
            <person name="Wilkins M.J."/>
            <person name="Karaoz U."/>
            <person name="Brodie E.L."/>
            <person name="Williams K.H."/>
            <person name="Hubbard S.S."/>
            <person name="Banfield J.F."/>
        </authorList>
    </citation>
    <scope>NUCLEOTIDE SEQUENCE [LARGE SCALE GENOMIC DNA]</scope>
</reference>
<keyword evidence="4" id="KW-1015">Disulfide bond</keyword>
<accession>A0A1F4Y4E7</accession>
<sequence length="228" mass="24102">MSEEKGFKLSAPVAILLAGIIIAAAVVFTSKPAAPAEGAGLTPPTVSVKDIRPPTAGDHIMGSPSAPIVLIEYSDFQCPFCEVIYPTLKKIVDESNGQISLVYRQFPLTTLHPQALPAAHASECIAAQLGNDGFWKYADTVFKNQAQLSTSYSAQLAQQLGADMTKYNQCIANSTYQKNIDADSQEVQAIGGSGTPYVVVLNTKTGKAAVIPGALPYAQAMQVIKSVQ</sequence>
<dbReference type="EMBL" id="MEXB01000004">
    <property type="protein sequence ID" value="OGC88781.1"/>
    <property type="molecule type" value="Genomic_DNA"/>
</dbReference>
<feature type="domain" description="Thioredoxin" evidence="7">
    <location>
        <begin position="30"/>
        <end position="228"/>
    </location>
</feature>
<dbReference type="Gene3D" id="3.40.30.10">
    <property type="entry name" value="Glutaredoxin"/>
    <property type="match status" value="1"/>
</dbReference>
<organism evidence="8 9">
    <name type="scientific">Candidatus Adlerbacteria bacterium RIFOXYC1_FULL_48_26</name>
    <dbReference type="NCBI Taxonomy" id="1797247"/>
    <lineage>
        <taxon>Bacteria</taxon>
        <taxon>Candidatus Adleribacteriota</taxon>
    </lineage>
</organism>
<dbReference type="GO" id="GO:0016491">
    <property type="term" value="F:oxidoreductase activity"/>
    <property type="evidence" value="ECO:0007669"/>
    <property type="project" value="UniProtKB-KW"/>
</dbReference>
<dbReference type="STRING" id="1797247.A2419_03455"/>
<dbReference type="PROSITE" id="PS51352">
    <property type="entry name" value="THIOREDOXIN_2"/>
    <property type="match status" value="1"/>
</dbReference>
<dbReference type="InterPro" id="IPR012336">
    <property type="entry name" value="Thioredoxin-like_fold"/>
</dbReference>
<keyword evidence="5" id="KW-0676">Redox-active center</keyword>
<keyword evidence="2" id="KW-0732">Signal</keyword>
<evidence type="ECO:0000256" key="3">
    <source>
        <dbReference type="ARBA" id="ARBA00023002"/>
    </source>
</evidence>
<dbReference type="Proteomes" id="UP000176568">
    <property type="component" value="Unassembled WGS sequence"/>
</dbReference>
<evidence type="ECO:0000259" key="7">
    <source>
        <dbReference type="PROSITE" id="PS51352"/>
    </source>
</evidence>
<comment type="caution">
    <text evidence="8">The sequence shown here is derived from an EMBL/GenBank/DDBJ whole genome shotgun (WGS) entry which is preliminary data.</text>
</comment>
<dbReference type="InterPro" id="IPR036249">
    <property type="entry name" value="Thioredoxin-like_sf"/>
</dbReference>
<dbReference type="AlphaFoldDB" id="A0A1F4Y4E7"/>
<dbReference type="Pfam" id="PF13462">
    <property type="entry name" value="Thioredoxin_4"/>
    <property type="match status" value="1"/>
</dbReference>
<evidence type="ECO:0000256" key="4">
    <source>
        <dbReference type="ARBA" id="ARBA00023157"/>
    </source>
</evidence>
<comment type="similarity">
    <text evidence="1">Belongs to the thioredoxin family. DsbA subfamily.</text>
</comment>
<proteinExistence type="inferred from homology"/>
<evidence type="ECO:0000256" key="2">
    <source>
        <dbReference type="ARBA" id="ARBA00022729"/>
    </source>
</evidence>
<dbReference type="InterPro" id="IPR013766">
    <property type="entry name" value="Thioredoxin_domain"/>
</dbReference>
<dbReference type="PANTHER" id="PTHR13887:SF14">
    <property type="entry name" value="DISULFIDE BOND FORMATION PROTEIN D"/>
    <property type="match status" value="1"/>
</dbReference>
<evidence type="ECO:0000256" key="5">
    <source>
        <dbReference type="ARBA" id="ARBA00023284"/>
    </source>
</evidence>
<protein>
    <recommendedName>
        <fullName evidence="7">Thioredoxin domain-containing protein</fullName>
    </recommendedName>
</protein>
<evidence type="ECO:0000313" key="9">
    <source>
        <dbReference type="Proteomes" id="UP000176568"/>
    </source>
</evidence>
<feature type="transmembrane region" description="Helical" evidence="6">
    <location>
        <begin position="7"/>
        <end position="28"/>
    </location>
</feature>
<evidence type="ECO:0000313" key="8">
    <source>
        <dbReference type="EMBL" id="OGC88781.1"/>
    </source>
</evidence>
<gene>
    <name evidence="8" type="ORF">A2419_03455</name>
</gene>
<dbReference type="PANTHER" id="PTHR13887">
    <property type="entry name" value="GLUTATHIONE S-TRANSFERASE KAPPA"/>
    <property type="match status" value="1"/>
</dbReference>
<keyword evidence="6" id="KW-1133">Transmembrane helix</keyword>
<keyword evidence="6" id="KW-0472">Membrane</keyword>
<evidence type="ECO:0000256" key="6">
    <source>
        <dbReference type="SAM" id="Phobius"/>
    </source>
</evidence>